<keyword evidence="9 12" id="KW-0406">Ion transport</keyword>
<keyword evidence="8 13" id="KW-1133">Transmembrane helix</keyword>
<evidence type="ECO:0000313" key="16">
    <source>
        <dbReference type="Proteomes" id="UP000887568"/>
    </source>
</evidence>
<evidence type="ECO:0000256" key="12">
    <source>
        <dbReference type="RuleBase" id="RU003857"/>
    </source>
</evidence>
<dbReference type="Proteomes" id="UP000887568">
    <property type="component" value="Unplaced"/>
</dbReference>
<evidence type="ECO:0000256" key="5">
    <source>
        <dbReference type="ARBA" id="ARBA00022692"/>
    </source>
</evidence>
<evidence type="ECO:0000259" key="14">
    <source>
        <dbReference type="Pfam" id="PF07885"/>
    </source>
</evidence>
<comment type="subcellular location">
    <subcellularLocation>
        <location evidence="1">Membrane</location>
        <topology evidence="1">Multi-pass membrane protein</topology>
    </subcellularLocation>
</comment>
<dbReference type="EnsemblMetazoa" id="XM_038218280.1">
    <property type="protein sequence ID" value="XP_038074208.1"/>
    <property type="gene ID" value="LOC119742377"/>
</dbReference>
<keyword evidence="11 12" id="KW-0407">Ion channel</keyword>
<dbReference type="GO" id="GO:0005886">
    <property type="term" value="C:plasma membrane"/>
    <property type="evidence" value="ECO:0007669"/>
    <property type="project" value="TreeGrafter"/>
</dbReference>
<dbReference type="PANTHER" id="PTHR11003:SF330">
    <property type="entry name" value="POTASSIUM CHANNEL DOMAIN-CONTAINING PROTEIN"/>
    <property type="match status" value="1"/>
</dbReference>
<proteinExistence type="inferred from homology"/>
<evidence type="ECO:0000256" key="6">
    <source>
        <dbReference type="ARBA" id="ARBA00022826"/>
    </source>
</evidence>
<evidence type="ECO:0000256" key="7">
    <source>
        <dbReference type="ARBA" id="ARBA00022958"/>
    </source>
</evidence>
<keyword evidence="5 12" id="KW-0812">Transmembrane</keyword>
<dbReference type="RefSeq" id="XP_038074208.1">
    <property type="nucleotide sequence ID" value="XM_038218280.1"/>
</dbReference>
<evidence type="ECO:0000256" key="13">
    <source>
        <dbReference type="SAM" id="Phobius"/>
    </source>
</evidence>
<dbReference type="Gene3D" id="1.10.287.70">
    <property type="match status" value="1"/>
</dbReference>
<evidence type="ECO:0000256" key="4">
    <source>
        <dbReference type="ARBA" id="ARBA00022538"/>
    </source>
</evidence>
<evidence type="ECO:0000256" key="8">
    <source>
        <dbReference type="ARBA" id="ARBA00022989"/>
    </source>
</evidence>
<keyword evidence="6" id="KW-0631">Potassium channel</keyword>
<feature type="transmembrane region" description="Helical" evidence="13">
    <location>
        <begin position="181"/>
        <end position="202"/>
    </location>
</feature>
<feature type="domain" description="Potassium channel" evidence="14">
    <location>
        <begin position="190"/>
        <end position="269"/>
    </location>
</feature>
<dbReference type="OrthoDB" id="297496at2759"/>
<keyword evidence="10 13" id="KW-0472">Membrane</keyword>
<evidence type="ECO:0000256" key="9">
    <source>
        <dbReference type="ARBA" id="ARBA00023065"/>
    </source>
</evidence>
<reference evidence="15" key="1">
    <citation type="submission" date="2022-11" db="UniProtKB">
        <authorList>
            <consortium name="EnsemblMetazoa"/>
        </authorList>
    </citation>
    <scope>IDENTIFICATION</scope>
</reference>
<dbReference type="Pfam" id="PF07885">
    <property type="entry name" value="Ion_trans_2"/>
    <property type="match status" value="2"/>
</dbReference>
<dbReference type="GO" id="GO:0015271">
    <property type="term" value="F:outward rectifier potassium channel activity"/>
    <property type="evidence" value="ECO:0007669"/>
    <property type="project" value="TreeGrafter"/>
</dbReference>
<keyword evidence="3 12" id="KW-0813">Transport</keyword>
<evidence type="ECO:0000256" key="11">
    <source>
        <dbReference type="ARBA" id="ARBA00023303"/>
    </source>
</evidence>
<dbReference type="GO" id="GO:0022841">
    <property type="term" value="F:potassium ion leak channel activity"/>
    <property type="evidence" value="ECO:0007669"/>
    <property type="project" value="TreeGrafter"/>
</dbReference>
<dbReference type="PRINTS" id="PR01095">
    <property type="entry name" value="TASKCHANNEL"/>
</dbReference>
<keyword evidence="4" id="KW-0633">Potassium transport</keyword>
<comment type="similarity">
    <text evidence="2 12">Belongs to the two pore domain potassium channel (TC 1.A.1.8) family.</text>
</comment>
<evidence type="ECO:0000256" key="2">
    <source>
        <dbReference type="ARBA" id="ARBA00006666"/>
    </source>
</evidence>
<dbReference type="PRINTS" id="PR01333">
    <property type="entry name" value="2POREKCHANEL"/>
</dbReference>
<dbReference type="OMA" id="AWERDAF"/>
<feature type="domain" description="Potassium channel" evidence="14">
    <location>
        <begin position="102"/>
        <end position="157"/>
    </location>
</feature>
<organism evidence="15 16">
    <name type="scientific">Patiria miniata</name>
    <name type="common">Bat star</name>
    <name type="synonym">Asterina miniata</name>
    <dbReference type="NCBI Taxonomy" id="46514"/>
    <lineage>
        <taxon>Eukaryota</taxon>
        <taxon>Metazoa</taxon>
        <taxon>Echinodermata</taxon>
        <taxon>Eleutherozoa</taxon>
        <taxon>Asterozoa</taxon>
        <taxon>Asteroidea</taxon>
        <taxon>Valvatacea</taxon>
        <taxon>Valvatida</taxon>
        <taxon>Asterinidae</taxon>
        <taxon>Patiria</taxon>
    </lineage>
</organism>
<feature type="transmembrane region" description="Helical" evidence="13">
    <location>
        <begin position="12"/>
        <end position="36"/>
    </location>
</feature>
<accession>A0A914BD93</accession>
<evidence type="ECO:0000313" key="15">
    <source>
        <dbReference type="EnsemblMetazoa" id="XP_038074208.1"/>
    </source>
</evidence>
<dbReference type="AlphaFoldDB" id="A0A914BD93"/>
<dbReference type="InterPro" id="IPR013099">
    <property type="entry name" value="K_chnl_dom"/>
</dbReference>
<evidence type="ECO:0000256" key="10">
    <source>
        <dbReference type="ARBA" id="ARBA00023136"/>
    </source>
</evidence>
<dbReference type="GeneID" id="119742377"/>
<evidence type="ECO:0000256" key="1">
    <source>
        <dbReference type="ARBA" id="ARBA00004141"/>
    </source>
</evidence>
<dbReference type="PANTHER" id="PTHR11003">
    <property type="entry name" value="POTASSIUM CHANNEL, SUBFAMILY K"/>
    <property type="match status" value="1"/>
</dbReference>
<dbReference type="SUPFAM" id="SSF81324">
    <property type="entry name" value="Voltage-gated potassium channels"/>
    <property type="match status" value="2"/>
</dbReference>
<dbReference type="InterPro" id="IPR003280">
    <property type="entry name" value="2pore_dom_K_chnl"/>
</dbReference>
<evidence type="ECO:0000256" key="3">
    <source>
        <dbReference type="ARBA" id="ARBA00022448"/>
    </source>
</evidence>
<keyword evidence="16" id="KW-1185">Reference proteome</keyword>
<keyword evidence="7" id="KW-0630">Potassium</keyword>
<dbReference type="InterPro" id="IPR003092">
    <property type="entry name" value="2pore_dom_K_chnl_TASK"/>
</dbReference>
<feature type="transmembrane region" description="Helical" evidence="13">
    <location>
        <begin position="245"/>
        <end position="269"/>
    </location>
</feature>
<sequence>MTALTKTRTRWLVKTIILSLCFYAYLLLGALTFQAIEAETLKNSLRKSRAELFRAIHNFTDAHRNCGVATGGVRAVLKAANAAWERDAFHADAVPSKGAQPVWNLADSMAFSLSVVTTIGYGDLVPRTMGGQLICTVYAALGVPLCYYMLMVVGQTFRAAWVTLFHCLANLKHRAARRCMYLIMPLTSLWIFLAVIPSLTLMQTEGWPFLTAQYHSFISLSTIGFGDEQPRRSSPYTGYVYALKVIFALYILVGLSIISITFNGVSTAVKEFRDKRKRKRKERRHRIQVEDHLALGGSPDVIPLSYTQRLSVSRTEL</sequence>
<protein>
    <recommendedName>
        <fullName evidence="14">Potassium channel domain-containing protein</fullName>
    </recommendedName>
</protein>
<dbReference type="GO" id="GO:0030322">
    <property type="term" value="P:stabilization of membrane potential"/>
    <property type="evidence" value="ECO:0007669"/>
    <property type="project" value="TreeGrafter"/>
</dbReference>
<name>A0A914BD93_PATMI</name>